<dbReference type="SUPFAM" id="SSF69304">
    <property type="entry name" value="Tricorn protease N-terminal domain"/>
    <property type="match status" value="1"/>
</dbReference>
<reference evidence="1" key="1">
    <citation type="journal article" date="2020" name="mSystems">
        <title>Genome- and Community-Level Interaction Insights into Carbon Utilization and Element Cycling Functions of Hydrothermarchaeota in Hydrothermal Sediment.</title>
        <authorList>
            <person name="Zhou Z."/>
            <person name="Liu Y."/>
            <person name="Xu W."/>
            <person name="Pan J."/>
            <person name="Luo Z.H."/>
            <person name="Li M."/>
        </authorList>
    </citation>
    <scope>NUCLEOTIDE SEQUENCE [LARGE SCALE GENOMIC DNA]</scope>
    <source>
        <strain evidence="1">SpSt-81</strain>
    </source>
</reference>
<dbReference type="Gene3D" id="2.130.10.10">
    <property type="entry name" value="YVTN repeat-like/Quinoprotein amine dehydrogenase"/>
    <property type="match status" value="1"/>
</dbReference>
<accession>A0A7C3MIF6</accession>
<protein>
    <submittedName>
        <fullName evidence="1">Uncharacterized protein</fullName>
    </submittedName>
</protein>
<dbReference type="InterPro" id="IPR015943">
    <property type="entry name" value="WD40/YVTN_repeat-like_dom_sf"/>
</dbReference>
<sequence length="435" mass="51642">MSTYMDIERKVAKYLDSFPLVRRIAKNVYQRINYLFYREKYKLYILDKAKINSCIQFLLNENFYNINFSVFFGYYDKSPWSFDEKFYLIHVWDKKEKVKIGVYDFINNDLIILDETPAFNFQQGSMLRWLKTDSYNIIYNTVVDGYLVSKIKDLTTGRERIIPMPIQTVNTLGTEALTLNYKRLHKIRPEYGYKINVLNFSEEMPYNEDGIWRVDLSTGKSKLIISLEDLIAYEHRREMDKSQHKINHIMYSPSGERFVFMHRWIGPYGKFSRLYTANLDGTDLYLLADDRMVSHYSWYDDDHILAFARKEPIGDKYFLFKDKSSEFRIIGDGILDIYGDGHPSYSPDKRWIITDTYPDKARMRYLILFDTYTEKAIILGKFFAPWKFNGYYRCDLHPRWSPSGTKISIDSAHEGIRRSYIIDISDIISGSYDGN</sequence>
<dbReference type="EMBL" id="DTIN01000002">
    <property type="protein sequence ID" value="HFX12547.1"/>
    <property type="molecule type" value="Genomic_DNA"/>
</dbReference>
<dbReference type="AlphaFoldDB" id="A0A7C3MIF6"/>
<gene>
    <name evidence="1" type="ORF">ENW00_00065</name>
</gene>
<organism evidence="1">
    <name type="scientific">Dictyoglomus thermophilum</name>
    <dbReference type="NCBI Taxonomy" id="14"/>
    <lineage>
        <taxon>Bacteria</taxon>
        <taxon>Pseudomonadati</taxon>
        <taxon>Dictyoglomota</taxon>
        <taxon>Dictyoglomia</taxon>
        <taxon>Dictyoglomales</taxon>
        <taxon>Dictyoglomaceae</taxon>
        <taxon>Dictyoglomus</taxon>
    </lineage>
</organism>
<comment type="caution">
    <text evidence="1">The sequence shown here is derived from an EMBL/GenBank/DDBJ whole genome shotgun (WGS) entry which is preliminary data.</text>
</comment>
<proteinExistence type="predicted"/>
<evidence type="ECO:0000313" key="1">
    <source>
        <dbReference type="EMBL" id="HFX12547.1"/>
    </source>
</evidence>
<name>A0A7C3MIF6_DICTH</name>